<dbReference type="SUPFAM" id="SSF57667">
    <property type="entry name" value="beta-beta-alpha zinc fingers"/>
    <property type="match status" value="1"/>
</dbReference>
<dbReference type="PROSITE" id="PS50157">
    <property type="entry name" value="ZINC_FINGER_C2H2_2"/>
    <property type="match status" value="1"/>
</dbReference>
<feature type="compositionally biased region" description="Polar residues" evidence="2">
    <location>
        <begin position="26"/>
        <end position="45"/>
    </location>
</feature>
<gene>
    <name evidence="4" type="ORF">SSLN_LOCUS19144</name>
</gene>
<organism evidence="6">
    <name type="scientific">Schistocephalus solidus</name>
    <name type="common">Tapeworm</name>
    <dbReference type="NCBI Taxonomy" id="70667"/>
    <lineage>
        <taxon>Eukaryota</taxon>
        <taxon>Metazoa</taxon>
        <taxon>Spiralia</taxon>
        <taxon>Lophotrochozoa</taxon>
        <taxon>Platyhelminthes</taxon>
        <taxon>Cestoda</taxon>
        <taxon>Eucestoda</taxon>
        <taxon>Diphyllobothriidea</taxon>
        <taxon>Diphyllobothriidae</taxon>
        <taxon>Schistocephalus</taxon>
    </lineage>
</organism>
<feature type="domain" description="C2H2-type" evidence="3">
    <location>
        <begin position="52"/>
        <end position="79"/>
    </location>
</feature>
<feature type="region of interest" description="Disordered" evidence="2">
    <location>
        <begin position="26"/>
        <end position="48"/>
    </location>
</feature>
<dbReference type="PROSITE" id="PS00028">
    <property type="entry name" value="ZINC_FINGER_C2H2_1"/>
    <property type="match status" value="1"/>
</dbReference>
<keyword evidence="1" id="KW-0862">Zinc</keyword>
<reference evidence="6" key="1">
    <citation type="submission" date="2016-06" db="UniProtKB">
        <authorList>
            <consortium name="WormBaseParasite"/>
        </authorList>
    </citation>
    <scope>IDENTIFICATION</scope>
</reference>
<keyword evidence="1" id="KW-0479">Metal-binding</keyword>
<evidence type="ECO:0000259" key="3">
    <source>
        <dbReference type="PROSITE" id="PS50157"/>
    </source>
</evidence>
<protein>
    <submittedName>
        <fullName evidence="6">C2H2-type domain-containing protein</fullName>
    </submittedName>
</protein>
<evidence type="ECO:0000256" key="2">
    <source>
        <dbReference type="SAM" id="MobiDB-lite"/>
    </source>
</evidence>
<dbReference type="WBParaSite" id="SSLN_0001986801-mRNA-1">
    <property type="protein sequence ID" value="SSLN_0001986801-mRNA-1"/>
    <property type="gene ID" value="SSLN_0001986801"/>
</dbReference>
<dbReference type="GO" id="GO:0008270">
    <property type="term" value="F:zinc ion binding"/>
    <property type="evidence" value="ECO:0007669"/>
    <property type="project" value="UniProtKB-KW"/>
</dbReference>
<dbReference type="SMART" id="SM00355">
    <property type="entry name" value="ZnF_C2H2"/>
    <property type="match status" value="1"/>
</dbReference>
<accession>A0A183TRP6</accession>
<dbReference type="InterPro" id="IPR036236">
    <property type="entry name" value="Znf_C2H2_sf"/>
</dbReference>
<evidence type="ECO:0000256" key="1">
    <source>
        <dbReference type="PROSITE-ProRule" id="PRU00042"/>
    </source>
</evidence>
<dbReference type="AlphaFoldDB" id="A0A183TRP6"/>
<reference evidence="4 5" key="2">
    <citation type="submission" date="2018-11" db="EMBL/GenBank/DDBJ databases">
        <authorList>
            <consortium name="Pathogen Informatics"/>
        </authorList>
    </citation>
    <scope>NUCLEOTIDE SEQUENCE [LARGE SCALE GENOMIC DNA]</scope>
    <source>
        <strain evidence="4 5">NST_G2</strain>
    </source>
</reference>
<keyword evidence="1" id="KW-0863">Zinc-finger</keyword>
<evidence type="ECO:0000313" key="4">
    <source>
        <dbReference type="EMBL" id="VDM05530.1"/>
    </source>
</evidence>
<name>A0A183TRP6_SCHSO</name>
<dbReference type="Proteomes" id="UP000275846">
    <property type="component" value="Unassembled WGS sequence"/>
</dbReference>
<dbReference type="OrthoDB" id="6077919at2759"/>
<sequence>MGPLGHMRIYDSGIYQNVENADTSCTPSAPANLTDTAYPTTTNEKTPAPPDFSCTNCARKFTSRISLVSHLRIHPTEAVEPVPGAPT</sequence>
<keyword evidence="5" id="KW-1185">Reference proteome</keyword>
<dbReference type="EMBL" id="UYSU01046429">
    <property type="protein sequence ID" value="VDM05530.1"/>
    <property type="molecule type" value="Genomic_DNA"/>
</dbReference>
<evidence type="ECO:0000313" key="5">
    <source>
        <dbReference type="Proteomes" id="UP000275846"/>
    </source>
</evidence>
<dbReference type="InterPro" id="IPR013087">
    <property type="entry name" value="Znf_C2H2_type"/>
</dbReference>
<dbReference type="Gene3D" id="3.30.160.60">
    <property type="entry name" value="Classic Zinc Finger"/>
    <property type="match status" value="1"/>
</dbReference>
<proteinExistence type="predicted"/>
<evidence type="ECO:0000313" key="6">
    <source>
        <dbReference type="WBParaSite" id="SSLN_0001986801-mRNA-1"/>
    </source>
</evidence>